<accession>A0ABT2FEI4</accession>
<dbReference type="RefSeq" id="WP_259292322.1">
    <property type="nucleotide sequence ID" value="NZ_JANUXW010000011.1"/>
</dbReference>
<organism evidence="5 6">
    <name type="scientific">Neisseria montereyensis</name>
    <dbReference type="NCBI Taxonomy" id="2973938"/>
    <lineage>
        <taxon>Bacteria</taxon>
        <taxon>Pseudomonadati</taxon>
        <taxon>Pseudomonadota</taxon>
        <taxon>Betaproteobacteria</taxon>
        <taxon>Neisseriales</taxon>
        <taxon>Neisseriaceae</taxon>
        <taxon>Neisseria</taxon>
    </lineage>
</organism>
<dbReference type="InterPro" id="IPR051538">
    <property type="entry name" value="Acyl-CoA_Synth/Transferase"/>
</dbReference>
<dbReference type="PANTHER" id="PTHR43334">
    <property type="entry name" value="ACETATE--COA LIGASE [ADP-FORMING]"/>
    <property type="match status" value="1"/>
</dbReference>
<dbReference type="Pfam" id="PF13380">
    <property type="entry name" value="CoA_binding_2"/>
    <property type="match status" value="1"/>
</dbReference>
<dbReference type="SMART" id="SM00881">
    <property type="entry name" value="CoA_binding"/>
    <property type="match status" value="1"/>
</dbReference>
<dbReference type="InterPro" id="IPR016102">
    <property type="entry name" value="Succinyl-CoA_synth-like"/>
</dbReference>
<dbReference type="EMBL" id="JANUXW010000011">
    <property type="protein sequence ID" value="MCS4534563.1"/>
    <property type="molecule type" value="Genomic_DNA"/>
</dbReference>
<keyword evidence="3" id="KW-0067">ATP-binding</keyword>
<protein>
    <submittedName>
        <fullName evidence="5">GNAT family N-acetyltransferase</fullName>
        <ecNumber evidence="5">2.3.1.-</ecNumber>
    </submittedName>
</protein>
<dbReference type="Pfam" id="PF13607">
    <property type="entry name" value="Succ_CoA_lig"/>
    <property type="match status" value="1"/>
</dbReference>
<sequence>MNRLYQQPQPLPPFHHVIVVGASERPNSVGERVLTHLLAAPFTGKITLVNLRHKTVGGMRAYSNVGRVPEAADAVLVLTQPESYESVLRSCIKQNIGYVVFAQDWDNLSNDEYKQAQAVFKKNRKTDIRIVVCHAASVQIPAIRLNAGVYPDMPVGTVGLISGHAAESVDMLACLRQAGLGVSCHVGLKYALSPTVSADIIEMLGRDAGTSLIVAEYNPNENLRRLFSVVRKVVRRKPVILSVSGYADAEERAVLQALSRYSGCVVAFSREEFLAAVHVAAAKKQAAGTLKVVANIPCGRLKTQAEESDIALQLPDETQRPPENTEGYIGSNPSPLRFRECVENSLHHHQTEALLTVVSPAADKAADIIRLLADIQKQSEKPLLVSSPLSDGLMQFKDTDQALSAFGFQKKYKELKQLRQQVAKPWPSYVESPSVKEIKQAAEDLPQLLKTLYLPENHTEVQPLCARLIFRRHPYYGAVVFACSSGKTVAVLPPFTTLDAEQLVDKVELKRHHKTVYQWLYSLNVVVGQVPEIRSIQMEVYPDGKTHTECEIEEETDSLDDSETVLAAYPVAVTHTFTLKNGQKVRLRPLLPEDAEAKQDFVRNLSPENRYTRYMTHLNELSPTMLAQACNLDYAAEAAIVAEAVEDGTWLGVARFSGTEEKGWCEFGISVAEAAQGQGLAVHLMQQIIELAKQQGYSVMSAEILKQNQAMQKLAEKLGFTLTPSPHDKDLLEAVLSLVEGEEKPVNNITQNLKQQILAFKL</sequence>
<dbReference type="Proteomes" id="UP001166947">
    <property type="component" value="Unassembled WGS sequence"/>
</dbReference>
<keyword evidence="5" id="KW-0012">Acyltransferase</keyword>
<evidence type="ECO:0000313" key="6">
    <source>
        <dbReference type="Proteomes" id="UP001166947"/>
    </source>
</evidence>
<evidence type="ECO:0000256" key="1">
    <source>
        <dbReference type="ARBA" id="ARBA00022598"/>
    </source>
</evidence>
<proteinExistence type="predicted"/>
<dbReference type="SUPFAM" id="SSF52210">
    <property type="entry name" value="Succinyl-CoA synthetase domains"/>
    <property type="match status" value="1"/>
</dbReference>
<feature type="domain" description="N-acetyltransferase" evidence="4">
    <location>
        <begin position="585"/>
        <end position="739"/>
    </location>
</feature>
<gene>
    <name evidence="5" type="ORF">NXS09_09695</name>
</gene>
<dbReference type="Gene3D" id="3.40.50.261">
    <property type="entry name" value="Succinyl-CoA synthetase domains"/>
    <property type="match status" value="1"/>
</dbReference>
<dbReference type="InterPro" id="IPR016181">
    <property type="entry name" value="Acyl_CoA_acyltransferase"/>
</dbReference>
<dbReference type="InterPro" id="IPR032875">
    <property type="entry name" value="Succ_CoA_lig_flav_dom"/>
</dbReference>
<dbReference type="GO" id="GO:0016746">
    <property type="term" value="F:acyltransferase activity"/>
    <property type="evidence" value="ECO:0007669"/>
    <property type="project" value="UniProtKB-KW"/>
</dbReference>
<dbReference type="EC" id="2.3.1.-" evidence="5"/>
<evidence type="ECO:0000313" key="5">
    <source>
        <dbReference type="EMBL" id="MCS4534563.1"/>
    </source>
</evidence>
<keyword evidence="6" id="KW-1185">Reference proteome</keyword>
<dbReference type="CDD" id="cd04301">
    <property type="entry name" value="NAT_SF"/>
    <property type="match status" value="1"/>
</dbReference>
<dbReference type="InterPro" id="IPR036291">
    <property type="entry name" value="NAD(P)-bd_dom_sf"/>
</dbReference>
<dbReference type="Gene3D" id="3.40.630.30">
    <property type="match status" value="1"/>
</dbReference>
<keyword evidence="5" id="KW-0808">Transferase</keyword>
<evidence type="ECO:0000256" key="2">
    <source>
        <dbReference type="ARBA" id="ARBA00022741"/>
    </source>
</evidence>
<dbReference type="Pfam" id="PF00583">
    <property type="entry name" value="Acetyltransf_1"/>
    <property type="match status" value="1"/>
</dbReference>
<name>A0ABT2FEI4_9NEIS</name>
<evidence type="ECO:0000256" key="3">
    <source>
        <dbReference type="ARBA" id="ARBA00022840"/>
    </source>
</evidence>
<keyword evidence="2" id="KW-0547">Nucleotide-binding</keyword>
<dbReference type="SUPFAM" id="SSF51735">
    <property type="entry name" value="NAD(P)-binding Rossmann-fold domains"/>
    <property type="match status" value="1"/>
</dbReference>
<dbReference type="Gene3D" id="3.40.50.720">
    <property type="entry name" value="NAD(P)-binding Rossmann-like Domain"/>
    <property type="match status" value="1"/>
</dbReference>
<dbReference type="PANTHER" id="PTHR43334:SF1">
    <property type="entry name" value="3-HYDROXYPROPIONATE--COA LIGASE [ADP-FORMING]"/>
    <property type="match status" value="1"/>
</dbReference>
<reference evidence="5" key="2">
    <citation type="journal article" date="2023" name="Curr. Microbiol.">
        <title>Neisseria montereyensis sp. nov., Isolated from Oropharynx of California Sea Lion (Zalophus californianus): Genomic, Phylogenetic, and Phenotypic Study.</title>
        <authorList>
            <person name="Volokhov D.V."/>
            <person name="Zagorodnyaya T.A."/>
            <person name="Furtak V.A."/>
            <person name="Nattanmai G."/>
            <person name="Randall L."/>
            <person name="Jose S."/>
            <person name="Gao Y."/>
            <person name="Gulland F.M."/>
            <person name="Eisenberg T."/>
            <person name="Delmonte P."/>
            <person name="Blom J."/>
            <person name="Mitchell K.K."/>
        </authorList>
    </citation>
    <scope>NUCLEOTIDE SEQUENCE</scope>
    <source>
        <strain evidence="5">CSL10203-ORH2</strain>
    </source>
</reference>
<evidence type="ECO:0000259" key="4">
    <source>
        <dbReference type="PROSITE" id="PS51186"/>
    </source>
</evidence>
<dbReference type="InterPro" id="IPR003781">
    <property type="entry name" value="CoA-bd"/>
</dbReference>
<keyword evidence="1" id="KW-0436">Ligase</keyword>
<dbReference type="SUPFAM" id="SSF55729">
    <property type="entry name" value="Acyl-CoA N-acyltransferases (Nat)"/>
    <property type="match status" value="1"/>
</dbReference>
<reference evidence="5" key="1">
    <citation type="submission" date="2022-08" db="EMBL/GenBank/DDBJ databases">
        <authorList>
            <person name="Volokhov D.V."/>
            <person name="Furtak V.A."/>
            <person name="Zagorodnyaya T.A."/>
        </authorList>
    </citation>
    <scope>NUCLEOTIDE SEQUENCE</scope>
    <source>
        <strain evidence="5">CSL10203-ORH2</strain>
    </source>
</reference>
<comment type="caution">
    <text evidence="5">The sequence shown here is derived from an EMBL/GenBank/DDBJ whole genome shotgun (WGS) entry which is preliminary data.</text>
</comment>
<dbReference type="InterPro" id="IPR000182">
    <property type="entry name" value="GNAT_dom"/>
</dbReference>
<dbReference type="PROSITE" id="PS51186">
    <property type="entry name" value="GNAT"/>
    <property type="match status" value="1"/>
</dbReference>